<reference evidence="8" key="1">
    <citation type="submission" date="2019-09" db="EMBL/GenBank/DDBJ databases">
        <title>Draft genome information of white flower Hibiscus syriacus.</title>
        <authorList>
            <person name="Kim Y.-M."/>
        </authorList>
    </citation>
    <scope>NUCLEOTIDE SEQUENCE [LARGE SCALE GENOMIC DNA]</scope>
    <source>
        <strain evidence="8">YM2019G1</strain>
    </source>
</reference>
<dbReference type="Gene3D" id="1.20.1260.100">
    <property type="entry name" value="TspO/MBR protein"/>
    <property type="match status" value="1"/>
</dbReference>
<evidence type="ECO:0000256" key="4">
    <source>
        <dbReference type="ARBA" id="ARBA00022989"/>
    </source>
</evidence>
<organism evidence="8 9">
    <name type="scientific">Hibiscus syriacus</name>
    <name type="common">Rose of Sharon</name>
    <dbReference type="NCBI Taxonomy" id="106335"/>
    <lineage>
        <taxon>Eukaryota</taxon>
        <taxon>Viridiplantae</taxon>
        <taxon>Streptophyta</taxon>
        <taxon>Embryophyta</taxon>
        <taxon>Tracheophyta</taxon>
        <taxon>Spermatophyta</taxon>
        <taxon>Magnoliopsida</taxon>
        <taxon>eudicotyledons</taxon>
        <taxon>Gunneridae</taxon>
        <taxon>Pentapetalae</taxon>
        <taxon>rosids</taxon>
        <taxon>malvids</taxon>
        <taxon>Malvales</taxon>
        <taxon>Malvaceae</taxon>
        <taxon>Malvoideae</taxon>
        <taxon>Hibiscus</taxon>
    </lineage>
</organism>
<sequence length="193" mass="21250">MDSQNLRQRSRDDSGVTSAASATATTNEKSRNRREKRMEMAKRGLRSLVIAVSLPLSLTLLNIYLFGSGRGYGAQPKPFWFPPSWLLHTACLAESFLMGLSAWFVWADGGFHIRPTAFFLYTAYLGLSLAWLPTVFWMGASWAGLLVSLAMVATLLGCSRDFGKVNPIAGNLVLPCLAWAAFLVVVNLKLVFL</sequence>
<comment type="subcellular location">
    <subcellularLocation>
        <location evidence="1">Membrane</location>
        <topology evidence="1">Multi-pass membrane protein</topology>
    </subcellularLocation>
</comment>
<dbReference type="InterPro" id="IPR038330">
    <property type="entry name" value="TspO/MBR-related_sf"/>
</dbReference>
<feature type="transmembrane region" description="Helical" evidence="7">
    <location>
        <begin position="142"/>
        <end position="159"/>
    </location>
</feature>
<evidence type="ECO:0000256" key="3">
    <source>
        <dbReference type="ARBA" id="ARBA00022692"/>
    </source>
</evidence>
<dbReference type="PANTHER" id="PTHR10057">
    <property type="entry name" value="PERIPHERAL-TYPE BENZODIAZEPINE RECEPTOR"/>
    <property type="match status" value="1"/>
</dbReference>
<feature type="region of interest" description="Disordered" evidence="6">
    <location>
        <begin position="1"/>
        <end position="36"/>
    </location>
</feature>
<evidence type="ECO:0000256" key="2">
    <source>
        <dbReference type="ARBA" id="ARBA00007524"/>
    </source>
</evidence>
<proteinExistence type="inferred from homology"/>
<evidence type="ECO:0000313" key="8">
    <source>
        <dbReference type="EMBL" id="KAE8671302.1"/>
    </source>
</evidence>
<evidence type="ECO:0000313" key="9">
    <source>
        <dbReference type="Proteomes" id="UP000436088"/>
    </source>
</evidence>
<dbReference type="Proteomes" id="UP000436088">
    <property type="component" value="Unassembled WGS sequence"/>
</dbReference>
<protein>
    <submittedName>
        <fullName evidence="8">Translocator protein-like protein</fullName>
    </submittedName>
</protein>
<keyword evidence="9" id="KW-1185">Reference proteome</keyword>
<dbReference type="EMBL" id="VEPZ02001477">
    <property type="protein sequence ID" value="KAE8671302.1"/>
    <property type="molecule type" value="Genomic_DNA"/>
</dbReference>
<keyword evidence="5 7" id="KW-0472">Membrane</keyword>
<dbReference type="CDD" id="cd15904">
    <property type="entry name" value="TSPO_MBR"/>
    <property type="match status" value="1"/>
</dbReference>
<feature type="transmembrane region" description="Helical" evidence="7">
    <location>
        <begin position="118"/>
        <end position="136"/>
    </location>
</feature>
<evidence type="ECO:0000256" key="6">
    <source>
        <dbReference type="SAM" id="MobiDB-lite"/>
    </source>
</evidence>
<feature type="compositionally biased region" description="Low complexity" evidence="6">
    <location>
        <begin position="17"/>
        <end position="26"/>
    </location>
</feature>
<feature type="transmembrane region" description="Helical" evidence="7">
    <location>
        <begin position="171"/>
        <end position="192"/>
    </location>
</feature>
<dbReference type="InterPro" id="IPR004307">
    <property type="entry name" value="TspO_MBR"/>
</dbReference>
<gene>
    <name evidence="8" type="ORF">F3Y22_tig00111983pilonHSYRG00142</name>
</gene>
<dbReference type="PIRSF" id="PIRSF005859">
    <property type="entry name" value="PBR"/>
    <property type="match status" value="1"/>
</dbReference>
<accession>A0A6A2X7Z2</accession>
<feature type="transmembrane region" description="Helical" evidence="7">
    <location>
        <begin position="44"/>
        <end position="65"/>
    </location>
</feature>
<keyword evidence="3 7" id="KW-0812">Transmembrane</keyword>
<name>A0A6A2X7Z2_HIBSY</name>
<keyword evidence="4 7" id="KW-1133">Transmembrane helix</keyword>
<dbReference type="PANTHER" id="PTHR10057:SF0">
    <property type="entry name" value="TRANSLOCATOR PROTEIN"/>
    <property type="match status" value="1"/>
</dbReference>
<evidence type="ECO:0000256" key="7">
    <source>
        <dbReference type="SAM" id="Phobius"/>
    </source>
</evidence>
<dbReference type="AlphaFoldDB" id="A0A6A2X7Z2"/>
<dbReference type="GO" id="GO:0016020">
    <property type="term" value="C:membrane"/>
    <property type="evidence" value="ECO:0007669"/>
    <property type="project" value="UniProtKB-SubCell"/>
</dbReference>
<feature type="transmembrane region" description="Helical" evidence="7">
    <location>
        <begin position="85"/>
        <end position="106"/>
    </location>
</feature>
<dbReference type="FunFam" id="1.20.1260.100:FF:000001">
    <property type="entry name" value="translocator protein 2"/>
    <property type="match status" value="1"/>
</dbReference>
<evidence type="ECO:0000256" key="1">
    <source>
        <dbReference type="ARBA" id="ARBA00004141"/>
    </source>
</evidence>
<dbReference type="OrthoDB" id="8841220at2759"/>
<comment type="similarity">
    <text evidence="2">Belongs to the TspO/BZRP family.</text>
</comment>
<comment type="caution">
    <text evidence="8">The sequence shown here is derived from an EMBL/GenBank/DDBJ whole genome shotgun (WGS) entry which is preliminary data.</text>
</comment>
<evidence type="ECO:0000256" key="5">
    <source>
        <dbReference type="ARBA" id="ARBA00023136"/>
    </source>
</evidence>
<dbReference type="GO" id="GO:0033013">
    <property type="term" value="P:tetrapyrrole metabolic process"/>
    <property type="evidence" value="ECO:0007669"/>
    <property type="project" value="UniProtKB-ARBA"/>
</dbReference>
<dbReference type="Pfam" id="PF03073">
    <property type="entry name" value="TspO_MBR"/>
    <property type="match status" value="1"/>
</dbReference>